<dbReference type="VEuPathDB" id="HostDB:ENSCPOG00000003927"/>
<proteinExistence type="predicted"/>
<reference evidence="4" key="1">
    <citation type="journal article" date="2011" name="Nature">
        <title>A high-resolution map of human evolutionary constraint using 29 mammals.</title>
        <authorList>
            <person name="Lindblad-Toh K."/>
            <person name="Garber M."/>
            <person name="Zuk O."/>
            <person name="Lin M.F."/>
            <person name="Parker B.J."/>
            <person name="Washietl S."/>
            <person name="Kheradpour P."/>
            <person name="Ernst J."/>
            <person name="Jordan G."/>
            <person name="Mauceli E."/>
            <person name="Ward L.D."/>
            <person name="Lowe C.B."/>
            <person name="Holloway A.K."/>
            <person name="Clamp M."/>
            <person name="Gnerre S."/>
            <person name="Alfoldi J."/>
            <person name="Beal K."/>
            <person name="Chang J."/>
            <person name="Clawson H."/>
            <person name="Cuff J."/>
            <person name="Di Palma F."/>
            <person name="Fitzgerald S."/>
            <person name="Flicek P."/>
            <person name="Guttman M."/>
            <person name="Hubisz M.J."/>
            <person name="Jaffe D.B."/>
            <person name="Jungreis I."/>
            <person name="Kent W.J."/>
            <person name="Kostka D."/>
            <person name="Lara M."/>
            <person name="Martins A.L."/>
            <person name="Massingham T."/>
            <person name="Moltke I."/>
            <person name="Raney B.J."/>
            <person name="Rasmussen M.D."/>
            <person name="Robinson J."/>
            <person name="Stark A."/>
            <person name="Vilella A.J."/>
            <person name="Wen J."/>
            <person name="Xie X."/>
            <person name="Zody M.C."/>
            <person name="Baldwin J."/>
            <person name="Bloom T."/>
            <person name="Chin C.W."/>
            <person name="Heiman D."/>
            <person name="Nicol R."/>
            <person name="Nusbaum C."/>
            <person name="Young S."/>
            <person name="Wilkinson J."/>
            <person name="Worley K.C."/>
            <person name="Kovar C.L."/>
            <person name="Muzny D.M."/>
            <person name="Gibbs R.A."/>
            <person name="Cree A."/>
            <person name="Dihn H.H."/>
            <person name="Fowler G."/>
            <person name="Jhangiani S."/>
            <person name="Joshi V."/>
            <person name="Lee S."/>
            <person name="Lewis L.R."/>
            <person name="Nazareth L.V."/>
            <person name="Okwuonu G."/>
            <person name="Santibanez J."/>
            <person name="Warren W.C."/>
            <person name="Mardis E.R."/>
            <person name="Weinstock G.M."/>
            <person name="Wilson R.K."/>
            <person name="Delehaunty K."/>
            <person name="Dooling D."/>
            <person name="Fronik C."/>
            <person name="Fulton L."/>
            <person name="Fulton B."/>
            <person name="Graves T."/>
            <person name="Minx P."/>
            <person name="Sodergren E."/>
            <person name="Birney E."/>
            <person name="Margulies E.H."/>
            <person name="Herrero J."/>
            <person name="Green E.D."/>
            <person name="Haussler D."/>
            <person name="Siepel A."/>
            <person name="Goldman N."/>
            <person name="Pollard K.S."/>
            <person name="Pedersen J.S."/>
            <person name="Lander E.S."/>
            <person name="Kellis M."/>
        </authorList>
    </citation>
    <scope>NUCLEOTIDE SEQUENCE [LARGE SCALE GENOMIC DNA]</scope>
    <source>
        <strain evidence="4">2N</strain>
    </source>
</reference>
<dbReference type="GO" id="GO:0005886">
    <property type="term" value="C:plasma membrane"/>
    <property type="evidence" value="ECO:0007669"/>
    <property type="project" value="TreeGrafter"/>
</dbReference>
<dbReference type="AlphaFoldDB" id="A0A286X9X8"/>
<evidence type="ECO:0000259" key="2">
    <source>
        <dbReference type="Pfam" id="PF16646"/>
    </source>
</evidence>
<organism evidence="3 4">
    <name type="scientific">Cavia porcellus</name>
    <name type="common">Guinea pig</name>
    <dbReference type="NCBI Taxonomy" id="10141"/>
    <lineage>
        <taxon>Eukaryota</taxon>
        <taxon>Metazoa</taxon>
        <taxon>Chordata</taxon>
        <taxon>Craniata</taxon>
        <taxon>Vertebrata</taxon>
        <taxon>Euteleostomi</taxon>
        <taxon>Mammalia</taxon>
        <taxon>Eutheria</taxon>
        <taxon>Euarchontoglires</taxon>
        <taxon>Glires</taxon>
        <taxon>Rodentia</taxon>
        <taxon>Hystricomorpha</taxon>
        <taxon>Caviidae</taxon>
        <taxon>Cavia</taxon>
    </lineage>
</organism>
<dbReference type="GeneTree" id="ENSGT00940000157338"/>
<reference evidence="3" key="3">
    <citation type="submission" date="2025-09" db="UniProtKB">
        <authorList>
            <consortium name="Ensembl"/>
        </authorList>
    </citation>
    <scope>IDENTIFICATION</scope>
    <source>
        <strain evidence="3">2N</strain>
    </source>
</reference>
<dbReference type="GO" id="GO:0008013">
    <property type="term" value="F:beta-catenin binding"/>
    <property type="evidence" value="ECO:0007669"/>
    <property type="project" value="TreeGrafter"/>
</dbReference>
<dbReference type="GO" id="GO:0032436">
    <property type="term" value="P:positive regulation of proteasomal ubiquitin-dependent protein catabolic process"/>
    <property type="evidence" value="ECO:0007669"/>
    <property type="project" value="TreeGrafter"/>
</dbReference>
<dbReference type="Bgee" id="ENSCPOG00000003927">
    <property type="expression patterns" value="Expressed in ovary and 13 other cell types or tissues"/>
</dbReference>
<dbReference type="Ensembl" id="ENSCPOT00000043975.1">
    <property type="protein sequence ID" value="ENSCPOP00000022222.1"/>
    <property type="gene ID" value="ENSCPOG00000003927.4"/>
</dbReference>
<dbReference type="GO" id="GO:0030877">
    <property type="term" value="C:beta-catenin destruction complex"/>
    <property type="evidence" value="ECO:0007669"/>
    <property type="project" value="TreeGrafter"/>
</dbReference>
<feature type="compositionally biased region" description="Basic and acidic residues" evidence="1">
    <location>
        <begin position="56"/>
        <end position="69"/>
    </location>
</feature>
<dbReference type="GO" id="GO:0090090">
    <property type="term" value="P:negative regulation of canonical Wnt signaling pathway"/>
    <property type="evidence" value="ECO:0007669"/>
    <property type="project" value="InterPro"/>
</dbReference>
<dbReference type="PANTHER" id="PTHR46102">
    <property type="entry name" value="AXIN"/>
    <property type="match status" value="1"/>
</dbReference>
<feature type="region of interest" description="Disordered" evidence="1">
    <location>
        <begin position="1"/>
        <end position="82"/>
    </location>
</feature>
<dbReference type="Pfam" id="PF16646">
    <property type="entry name" value="AXIN1_TNKS_BD"/>
    <property type="match status" value="1"/>
</dbReference>
<dbReference type="InterPro" id="IPR043581">
    <property type="entry name" value="Axin-like"/>
</dbReference>
<evidence type="ECO:0000256" key="1">
    <source>
        <dbReference type="SAM" id="MobiDB-lite"/>
    </source>
</evidence>
<accession>A0A286X9X8</accession>
<dbReference type="PANTHER" id="PTHR46102:SF1">
    <property type="entry name" value="AXIN-2"/>
    <property type="match status" value="1"/>
</dbReference>
<gene>
    <name evidence="3" type="primary">AXIN2</name>
</gene>
<evidence type="ECO:0000313" key="4">
    <source>
        <dbReference type="Proteomes" id="UP000005447"/>
    </source>
</evidence>
<dbReference type="GO" id="GO:0048468">
    <property type="term" value="P:cell development"/>
    <property type="evidence" value="ECO:0007669"/>
    <property type="project" value="TreeGrafter"/>
</dbReference>
<name>A0A286X9X8_CAVPO</name>
<dbReference type="Proteomes" id="UP000005447">
    <property type="component" value="Unassembled WGS sequence"/>
</dbReference>
<dbReference type="GO" id="GO:0070411">
    <property type="term" value="F:I-SMAD binding"/>
    <property type="evidence" value="ECO:0007669"/>
    <property type="project" value="TreeGrafter"/>
</dbReference>
<dbReference type="GO" id="GO:0031625">
    <property type="term" value="F:ubiquitin protein ligase binding"/>
    <property type="evidence" value="ECO:0007669"/>
    <property type="project" value="TreeGrafter"/>
</dbReference>
<dbReference type="CDD" id="cd11582">
    <property type="entry name" value="Axin_TNKS_binding"/>
    <property type="match status" value="1"/>
</dbReference>
<feature type="domain" description="Axin-1/2 tankyrase-binding" evidence="2">
    <location>
        <begin position="10"/>
        <end position="75"/>
    </location>
</feature>
<dbReference type="GO" id="GO:0070602">
    <property type="term" value="P:regulation of centromeric sister chromatid cohesion"/>
    <property type="evidence" value="ECO:0007669"/>
    <property type="project" value="TreeGrafter"/>
</dbReference>
<dbReference type="GO" id="GO:0060090">
    <property type="term" value="F:molecular adaptor activity"/>
    <property type="evidence" value="ECO:0007669"/>
    <property type="project" value="TreeGrafter"/>
</dbReference>
<dbReference type="InterPro" id="IPR032101">
    <property type="entry name" value="Axin_TNKS-bd"/>
</dbReference>
<protein>
    <submittedName>
        <fullName evidence="3">Axin 2</fullName>
    </submittedName>
</protein>
<sequence>MSSAVLVTRLPDPSSSFREDAPRPPVPGEEGDTPPCQPGVGKGQATKPMPVSSNARRNEDGLGEPEGRASPDSPLTSGRSPCTLCWETRCAYSSTS</sequence>
<evidence type="ECO:0000313" key="3">
    <source>
        <dbReference type="Ensembl" id="ENSCPOP00000022222.1"/>
    </source>
</evidence>
<reference evidence="3" key="2">
    <citation type="submission" date="2025-08" db="UniProtKB">
        <authorList>
            <consortium name="Ensembl"/>
        </authorList>
    </citation>
    <scope>IDENTIFICATION</scope>
    <source>
        <strain evidence="3">2N</strain>
    </source>
</reference>
<dbReference type="EMBL" id="AAKN02046476">
    <property type="status" value="NOT_ANNOTATED_CDS"/>
    <property type="molecule type" value="Genomic_DNA"/>
</dbReference>
<keyword evidence="4" id="KW-1185">Reference proteome</keyword>
<dbReference type="GO" id="GO:0005634">
    <property type="term" value="C:nucleus"/>
    <property type="evidence" value="ECO:0007669"/>
    <property type="project" value="TreeGrafter"/>
</dbReference>
<dbReference type="GO" id="GO:0019901">
    <property type="term" value="F:protein kinase binding"/>
    <property type="evidence" value="ECO:0007669"/>
    <property type="project" value="TreeGrafter"/>
</dbReference>